<proteinExistence type="predicted"/>
<organism evidence="1 2">
    <name type="scientific">Phomopsis amygdali</name>
    <name type="common">Fusicoccum amygdali</name>
    <dbReference type="NCBI Taxonomy" id="1214568"/>
    <lineage>
        <taxon>Eukaryota</taxon>
        <taxon>Fungi</taxon>
        <taxon>Dikarya</taxon>
        <taxon>Ascomycota</taxon>
        <taxon>Pezizomycotina</taxon>
        <taxon>Sordariomycetes</taxon>
        <taxon>Sordariomycetidae</taxon>
        <taxon>Diaporthales</taxon>
        <taxon>Diaporthaceae</taxon>
        <taxon>Diaporthe</taxon>
    </lineage>
</organism>
<gene>
    <name evidence="1" type="ORF">N8I77_013303</name>
</gene>
<reference evidence="1" key="1">
    <citation type="submission" date="2023-06" db="EMBL/GenBank/DDBJ databases">
        <authorList>
            <person name="Noh H."/>
        </authorList>
    </citation>
    <scope>NUCLEOTIDE SEQUENCE</scope>
    <source>
        <strain evidence="1">DUCC20226</strain>
    </source>
</reference>
<dbReference type="AlphaFoldDB" id="A0AAD9S178"/>
<keyword evidence="2" id="KW-1185">Reference proteome</keyword>
<comment type="caution">
    <text evidence="1">The sequence shown here is derived from an EMBL/GenBank/DDBJ whole genome shotgun (WGS) entry which is preliminary data.</text>
</comment>
<protein>
    <submittedName>
        <fullName evidence="1">Uncharacterized protein</fullName>
    </submittedName>
</protein>
<sequence length="111" mass="13539">MTPPGGFIMRNFRRVKGVFDNLRDLWNDFCLWSSHRQFRELEPRPFVFSERDQKHWRGLKAGQYQIAYQDPFADPKWRMKQIIEVKDYSDLDHAFHVYCANMTWYVGGHYF</sequence>
<evidence type="ECO:0000313" key="2">
    <source>
        <dbReference type="Proteomes" id="UP001265746"/>
    </source>
</evidence>
<accession>A0AAD9S178</accession>
<evidence type="ECO:0000313" key="1">
    <source>
        <dbReference type="EMBL" id="KAK2596412.1"/>
    </source>
</evidence>
<dbReference type="EMBL" id="JAUJFL010000011">
    <property type="protein sequence ID" value="KAK2596412.1"/>
    <property type="molecule type" value="Genomic_DNA"/>
</dbReference>
<name>A0AAD9S178_PHOAM</name>
<dbReference type="Proteomes" id="UP001265746">
    <property type="component" value="Unassembled WGS sequence"/>
</dbReference>